<evidence type="ECO:0000313" key="2">
    <source>
        <dbReference type="EMBL" id="MDH6180523.1"/>
    </source>
</evidence>
<sequence length="252" mass="27556">MSTITAPSAVGPLGRIVNVVKLNTVNPWTTITLPWMILGFIFLANLVIWMIIFESVGPESVADVAEGLQYSGATTWIFVYMMIVAIQAINLTFPLALGYGVTRRDFWLGSGLTFIALSAMYSIGLTILSIIEEATGGWGLHGRMFTAVWFGETWPERLFVFFTLFMVAFFFGAAIATVYVRWKSNGVSAFFLVLSVLLIGAAALVTFTSNWPAVGHFFVTTGTTGVIAWTYVITLASALFGYLILRRATPKG</sequence>
<gene>
    <name evidence="2" type="ORF">M2152_000705</name>
</gene>
<organism evidence="2 3">
    <name type="scientific">Antiquaquibacter oligotrophicus</name>
    <dbReference type="NCBI Taxonomy" id="2880260"/>
    <lineage>
        <taxon>Bacteria</taxon>
        <taxon>Bacillati</taxon>
        <taxon>Actinomycetota</taxon>
        <taxon>Actinomycetes</taxon>
        <taxon>Micrococcales</taxon>
        <taxon>Microbacteriaceae</taxon>
        <taxon>Antiquaquibacter</taxon>
    </lineage>
</organism>
<feature type="transmembrane region" description="Helical" evidence="1">
    <location>
        <begin position="158"/>
        <end position="180"/>
    </location>
</feature>
<feature type="transmembrane region" description="Helical" evidence="1">
    <location>
        <begin position="106"/>
        <end position="131"/>
    </location>
</feature>
<feature type="transmembrane region" description="Helical" evidence="1">
    <location>
        <begin position="187"/>
        <end position="207"/>
    </location>
</feature>
<dbReference type="RefSeq" id="WP_322132872.1">
    <property type="nucleotide sequence ID" value="NZ_CP085036.1"/>
</dbReference>
<keyword evidence="1" id="KW-0472">Membrane</keyword>
<feature type="transmembrane region" description="Helical" evidence="1">
    <location>
        <begin position="227"/>
        <end position="245"/>
    </location>
</feature>
<keyword evidence="1" id="KW-1133">Transmembrane helix</keyword>
<dbReference type="Proteomes" id="UP001160142">
    <property type="component" value="Unassembled WGS sequence"/>
</dbReference>
<reference evidence="2 3" key="1">
    <citation type="submission" date="2023-04" db="EMBL/GenBank/DDBJ databases">
        <title>Genome Encyclopedia of Bacteria and Archaea VI: Functional Genomics of Type Strains.</title>
        <authorList>
            <person name="Whitman W."/>
        </authorList>
    </citation>
    <scope>NUCLEOTIDE SEQUENCE [LARGE SCALE GENOMIC DNA]</scope>
    <source>
        <strain evidence="2 3">SG_E_30_P1</strain>
    </source>
</reference>
<evidence type="ECO:0008006" key="4">
    <source>
        <dbReference type="Google" id="ProtNLM"/>
    </source>
</evidence>
<evidence type="ECO:0000256" key="1">
    <source>
        <dbReference type="SAM" id="Phobius"/>
    </source>
</evidence>
<feature type="transmembrane region" description="Helical" evidence="1">
    <location>
        <begin position="31"/>
        <end position="53"/>
    </location>
</feature>
<proteinExistence type="predicted"/>
<dbReference type="EMBL" id="JARXVQ010000001">
    <property type="protein sequence ID" value="MDH6180523.1"/>
    <property type="molecule type" value="Genomic_DNA"/>
</dbReference>
<feature type="transmembrane region" description="Helical" evidence="1">
    <location>
        <begin position="73"/>
        <end position="99"/>
    </location>
</feature>
<comment type="caution">
    <text evidence="2">The sequence shown here is derived from an EMBL/GenBank/DDBJ whole genome shotgun (WGS) entry which is preliminary data.</text>
</comment>
<protein>
    <recommendedName>
        <fullName evidence="4">ABC transporter permease</fullName>
    </recommendedName>
</protein>
<keyword evidence="3" id="KW-1185">Reference proteome</keyword>
<evidence type="ECO:0000313" key="3">
    <source>
        <dbReference type="Proteomes" id="UP001160142"/>
    </source>
</evidence>
<name>A0ABT6KKK3_9MICO</name>
<keyword evidence="1" id="KW-0812">Transmembrane</keyword>
<accession>A0ABT6KKK3</accession>